<evidence type="ECO:0008006" key="4">
    <source>
        <dbReference type="Google" id="ProtNLM"/>
    </source>
</evidence>
<dbReference type="Proteomes" id="UP000298416">
    <property type="component" value="Unassembled WGS sequence"/>
</dbReference>
<dbReference type="EMBL" id="PNBA02000002">
    <property type="protein sequence ID" value="KAG6432979.1"/>
    <property type="molecule type" value="Genomic_DNA"/>
</dbReference>
<protein>
    <recommendedName>
        <fullName evidence="4">Ubiquitin-like protease family profile domain-containing protein</fullName>
    </recommendedName>
</protein>
<feature type="region of interest" description="Disordered" evidence="1">
    <location>
        <begin position="37"/>
        <end position="76"/>
    </location>
</feature>
<proteinExistence type="predicted"/>
<dbReference type="Gene3D" id="3.40.395.10">
    <property type="entry name" value="Adenoviral Proteinase, Chain A"/>
    <property type="match status" value="1"/>
</dbReference>
<reference evidence="2" key="1">
    <citation type="submission" date="2018-01" db="EMBL/GenBank/DDBJ databases">
        <authorList>
            <person name="Mao J.F."/>
        </authorList>
    </citation>
    <scope>NUCLEOTIDE SEQUENCE</scope>
    <source>
        <strain evidence="2">Huo1</strain>
        <tissue evidence="2">Leaf</tissue>
    </source>
</reference>
<reference evidence="2" key="2">
    <citation type="submission" date="2020-08" db="EMBL/GenBank/DDBJ databases">
        <title>Plant Genome Project.</title>
        <authorList>
            <person name="Zhang R.-G."/>
        </authorList>
    </citation>
    <scope>NUCLEOTIDE SEQUENCE</scope>
    <source>
        <strain evidence="2">Huo1</strain>
        <tissue evidence="2">Leaf</tissue>
    </source>
</reference>
<accession>A0A8X8YJG9</accession>
<gene>
    <name evidence="2" type="ORF">SASPL_104580</name>
</gene>
<organism evidence="2">
    <name type="scientific">Salvia splendens</name>
    <name type="common">Scarlet sage</name>
    <dbReference type="NCBI Taxonomy" id="180675"/>
    <lineage>
        <taxon>Eukaryota</taxon>
        <taxon>Viridiplantae</taxon>
        <taxon>Streptophyta</taxon>
        <taxon>Embryophyta</taxon>
        <taxon>Tracheophyta</taxon>
        <taxon>Spermatophyta</taxon>
        <taxon>Magnoliopsida</taxon>
        <taxon>eudicotyledons</taxon>
        <taxon>Gunneridae</taxon>
        <taxon>Pentapetalae</taxon>
        <taxon>asterids</taxon>
        <taxon>lamiids</taxon>
        <taxon>Lamiales</taxon>
        <taxon>Lamiaceae</taxon>
        <taxon>Nepetoideae</taxon>
        <taxon>Mentheae</taxon>
        <taxon>Salviinae</taxon>
        <taxon>Salvia</taxon>
        <taxon>Salvia subgen. Calosphace</taxon>
        <taxon>core Calosphace</taxon>
    </lineage>
</organism>
<evidence type="ECO:0000313" key="2">
    <source>
        <dbReference type="EMBL" id="KAG6432979.1"/>
    </source>
</evidence>
<dbReference type="SUPFAM" id="SSF54001">
    <property type="entry name" value="Cysteine proteinases"/>
    <property type="match status" value="1"/>
</dbReference>
<evidence type="ECO:0000313" key="3">
    <source>
        <dbReference type="Proteomes" id="UP000298416"/>
    </source>
</evidence>
<dbReference type="InterPro" id="IPR038765">
    <property type="entry name" value="Papain-like_cys_pep_sf"/>
</dbReference>
<name>A0A8X8YJG9_SALSN</name>
<sequence length="492" mass="54626">MTQSQTANYSAAEDWSESLKSLLDAADKMEILENKDDYPSFSLGFDTSQDDDARQPETEPQPVADSAARYEEGDASEYELREPADLFFSGDDMVSQEGERDNTGDLGGCGLDLGDAGDIGWEFADIEPVANVQVGTIVNEENAIDVASAIARDVVSEHDAVDVAVCSAVEAVLELGDATFETQIDTVGADACILSVRRDAETNRAQGTYAEIQPAPARRLRLPTGRREGAASKLTDVNNLWLKCRDHVIYADVVVEVTKKKFSSLKPHEAVHAEVIDVWASYLNGVGTYNVVERSSSWEKSDAELTFCDEIDGQFNGARTFDITRYDLICFPIYSQRHYYLVCFSLKTGVADVLDHVVLENGTPDRAKYGIDLDLLVSTLVRDCLAFYLKSKGFNKLTDLIIKERSMRLLELPWKTTQATNDSGVLRGRYCKDMLLAPFNECRESFSSYISHYISVTPNFRTDYARQVNGMLNMAPLNEQPNHPARKKSKAT</sequence>
<comment type="caution">
    <text evidence="2">The sequence shown here is derived from an EMBL/GenBank/DDBJ whole genome shotgun (WGS) entry which is preliminary data.</text>
</comment>
<evidence type="ECO:0000256" key="1">
    <source>
        <dbReference type="SAM" id="MobiDB-lite"/>
    </source>
</evidence>
<keyword evidence="3" id="KW-1185">Reference proteome</keyword>
<dbReference type="AlphaFoldDB" id="A0A8X8YJG9"/>